<feature type="transmembrane region" description="Helical" evidence="6">
    <location>
        <begin position="79"/>
        <end position="100"/>
    </location>
</feature>
<feature type="transmembrane region" description="Helical" evidence="6">
    <location>
        <begin position="262"/>
        <end position="288"/>
    </location>
</feature>
<evidence type="ECO:0000256" key="2">
    <source>
        <dbReference type="ARBA" id="ARBA00022692"/>
    </source>
</evidence>
<sequence length="326" mass="36373">MTGLLWNLLVGPDAQSLVPAPFGNAEVDGLPQLIMRFFAWTAVWVLLWYILSCTQPLWGSVVAPSEKPHENDRYWMVRNLIGVIHAFFVAAIAIPALLALSRAPDDVRFAASSHLETCAMDPDFYPGENWGMHIEAVALAGLAFTAFTTADVVLSMLHGLATVDYMVHHAAFILAGLLLRGNCMLPWKGSVQLAMEASTPFLNIMLFYQNRGAVYRLLVILCGTVFVASYVYFRLIQNTYATALLWLRGNTAFPSGMPRWEMWLAIVACTAGAAVQFFWFPAIVRTLFKATLSRIDKREAYNEHFMTQGHGNQFTSLVNQRHHVVA</sequence>
<feature type="transmembrane region" description="Helical" evidence="6">
    <location>
        <begin position="136"/>
        <end position="160"/>
    </location>
</feature>
<keyword evidence="2 5" id="KW-0812">Transmembrane</keyword>
<proteinExistence type="predicted"/>
<evidence type="ECO:0000313" key="8">
    <source>
        <dbReference type="EMBL" id="CAK0831008.1"/>
    </source>
</evidence>
<feature type="transmembrane region" description="Helical" evidence="6">
    <location>
        <begin position="213"/>
        <end position="233"/>
    </location>
</feature>
<dbReference type="InterPro" id="IPR006634">
    <property type="entry name" value="TLC-dom"/>
</dbReference>
<name>A0ABN9SG07_9DINO</name>
<evidence type="ECO:0000256" key="4">
    <source>
        <dbReference type="ARBA" id="ARBA00023136"/>
    </source>
</evidence>
<feature type="transmembrane region" description="Helical" evidence="6">
    <location>
        <begin position="37"/>
        <end position="59"/>
    </location>
</feature>
<reference evidence="8" key="1">
    <citation type="submission" date="2023-10" db="EMBL/GenBank/DDBJ databases">
        <authorList>
            <person name="Chen Y."/>
            <person name="Shah S."/>
            <person name="Dougan E. K."/>
            <person name="Thang M."/>
            <person name="Chan C."/>
        </authorList>
    </citation>
    <scope>NUCLEOTIDE SEQUENCE [LARGE SCALE GENOMIC DNA]</scope>
</reference>
<evidence type="ECO:0000256" key="1">
    <source>
        <dbReference type="ARBA" id="ARBA00004141"/>
    </source>
</evidence>
<keyword evidence="4 5" id="KW-0472">Membrane</keyword>
<comment type="subcellular location">
    <subcellularLocation>
        <location evidence="1">Membrane</location>
        <topology evidence="1">Multi-pass membrane protein</topology>
    </subcellularLocation>
</comment>
<evidence type="ECO:0000256" key="6">
    <source>
        <dbReference type="SAM" id="Phobius"/>
    </source>
</evidence>
<dbReference type="Proteomes" id="UP001189429">
    <property type="component" value="Unassembled WGS sequence"/>
</dbReference>
<accession>A0ABN9SG07</accession>
<dbReference type="PANTHER" id="PTHR13439:SF0">
    <property type="entry name" value="TOPOISOMERASE I DAMAGE AFFECTED PROTEIN 4"/>
    <property type="match status" value="1"/>
</dbReference>
<dbReference type="EMBL" id="CAUYUJ010011112">
    <property type="protein sequence ID" value="CAK0831008.1"/>
    <property type="molecule type" value="Genomic_DNA"/>
</dbReference>
<dbReference type="InterPro" id="IPR050846">
    <property type="entry name" value="TLCD"/>
</dbReference>
<evidence type="ECO:0000256" key="5">
    <source>
        <dbReference type="PROSITE-ProRule" id="PRU00205"/>
    </source>
</evidence>
<keyword evidence="9" id="KW-1185">Reference proteome</keyword>
<organism evidence="8 9">
    <name type="scientific">Prorocentrum cordatum</name>
    <dbReference type="NCBI Taxonomy" id="2364126"/>
    <lineage>
        <taxon>Eukaryota</taxon>
        <taxon>Sar</taxon>
        <taxon>Alveolata</taxon>
        <taxon>Dinophyceae</taxon>
        <taxon>Prorocentrales</taxon>
        <taxon>Prorocentraceae</taxon>
        <taxon>Prorocentrum</taxon>
    </lineage>
</organism>
<evidence type="ECO:0000313" key="9">
    <source>
        <dbReference type="Proteomes" id="UP001189429"/>
    </source>
</evidence>
<gene>
    <name evidence="8" type="ORF">PCOR1329_LOCUS29466</name>
</gene>
<evidence type="ECO:0000256" key="3">
    <source>
        <dbReference type="ARBA" id="ARBA00022989"/>
    </source>
</evidence>
<dbReference type="PANTHER" id="PTHR13439">
    <property type="entry name" value="CT120 PROTEIN"/>
    <property type="match status" value="1"/>
</dbReference>
<protein>
    <recommendedName>
        <fullName evidence="7">TLC domain-containing protein</fullName>
    </recommendedName>
</protein>
<evidence type="ECO:0000259" key="7">
    <source>
        <dbReference type="PROSITE" id="PS50922"/>
    </source>
</evidence>
<keyword evidence="3 6" id="KW-1133">Transmembrane helix</keyword>
<feature type="domain" description="TLC" evidence="7">
    <location>
        <begin position="71"/>
        <end position="292"/>
    </location>
</feature>
<dbReference type="PROSITE" id="PS50922">
    <property type="entry name" value="TLC"/>
    <property type="match status" value="1"/>
</dbReference>
<dbReference type="Pfam" id="PF03798">
    <property type="entry name" value="TRAM_LAG1_CLN8"/>
    <property type="match status" value="1"/>
</dbReference>
<comment type="caution">
    <text evidence="8">The sequence shown here is derived from an EMBL/GenBank/DDBJ whole genome shotgun (WGS) entry which is preliminary data.</text>
</comment>